<keyword evidence="1" id="KW-0547">Nucleotide-binding</keyword>
<dbReference type="AlphaFoldDB" id="A0A9N9KND0"/>
<proteinExistence type="predicted"/>
<keyword evidence="2" id="KW-0067">ATP-binding</keyword>
<gene>
    <name evidence="4" type="ORF">HYFRA_00006422</name>
</gene>
<evidence type="ECO:0000256" key="2">
    <source>
        <dbReference type="ARBA" id="ARBA00022840"/>
    </source>
</evidence>
<evidence type="ECO:0000313" key="5">
    <source>
        <dbReference type="Proteomes" id="UP000696280"/>
    </source>
</evidence>
<reference evidence="4" key="1">
    <citation type="submission" date="2021-07" db="EMBL/GenBank/DDBJ databases">
        <authorList>
            <person name="Durling M."/>
        </authorList>
    </citation>
    <scope>NUCLEOTIDE SEQUENCE</scope>
</reference>
<evidence type="ECO:0000313" key="4">
    <source>
        <dbReference type="EMBL" id="CAG8951025.1"/>
    </source>
</evidence>
<dbReference type="EMBL" id="CAJVRL010000039">
    <property type="protein sequence ID" value="CAG8951025.1"/>
    <property type="molecule type" value="Genomic_DNA"/>
</dbReference>
<keyword evidence="3" id="KW-0472">Membrane</keyword>
<keyword evidence="3" id="KW-1133">Transmembrane helix</keyword>
<evidence type="ECO:0000256" key="3">
    <source>
        <dbReference type="SAM" id="Phobius"/>
    </source>
</evidence>
<protein>
    <submittedName>
        <fullName evidence="4">Uncharacterized protein</fullName>
    </submittedName>
</protein>
<accession>A0A9N9KND0</accession>
<keyword evidence="3" id="KW-0812">Transmembrane</keyword>
<name>A0A9N9KND0_9HELO</name>
<dbReference type="PANTHER" id="PTHR24223">
    <property type="entry name" value="ATP-BINDING CASSETTE SUB-FAMILY C"/>
    <property type="match status" value="1"/>
</dbReference>
<comment type="caution">
    <text evidence="4">The sequence shown here is derived from an EMBL/GenBank/DDBJ whole genome shotgun (WGS) entry which is preliminary data.</text>
</comment>
<dbReference type="GO" id="GO:0016020">
    <property type="term" value="C:membrane"/>
    <property type="evidence" value="ECO:0007669"/>
    <property type="project" value="TreeGrafter"/>
</dbReference>
<dbReference type="GO" id="GO:0005524">
    <property type="term" value="F:ATP binding"/>
    <property type="evidence" value="ECO:0007669"/>
    <property type="project" value="UniProtKB-KW"/>
</dbReference>
<dbReference type="PANTHER" id="PTHR24223:SF345">
    <property type="entry name" value="ABC MULTIDRUG TRANSPORTER (EUROFUNG)"/>
    <property type="match status" value="1"/>
</dbReference>
<keyword evidence="5" id="KW-1185">Reference proteome</keyword>
<dbReference type="OrthoDB" id="6500128at2759"/>
<dbReference type="InterPro" id="IPR050173">
    <property type="entry name" value="ABC_transporter_C-like"/>
</dbReference>
<evidence type="ECO:0000256" key="1">
    <source>
        <dbReference type="ARBA" id="ARBA00022741"/>
    </source>
</evidence>
<sequence>MTQQWLTLVLNMVDIFMSVILTTLTIQLRSNSGFTGTSLTTLMQFGKNLSGSFIFYTILETSISAISRLRGFSQNVTPEHREEIEDIKPSEDWPRNGGIQLKNISASYDGDAIMALHPSKTLAAAAGHEAVLRVVNI</sequence>
<organism evidence="4 5">
    <name type="scientific">Hymenoscyphus fraxineus</name>
    <dbReference type="NCBI Taxonomy" id="746836"/>
    <lineage>
        <taxon>Eukaryota</taxon>
        <taxon>Fungi</taxon>
        <taxon>Dikarya</taxon>
        <taxon>Ascomycota</taxon>
        <taxon>Pezizomycotina</taxon>
        <taxon>Leotiomycetes</taxon>
        <taxon>Helotiales</taxon>
        <taxon>Helotiaceae</taxon>
        <taxon>Hymenoscyphus</taxon>
    </lineage>
</organism>
<dbReference type="Proteomes" id="UP000696280">
    <property type="component" value="Unassembled WGS sequence"/>
</dbReference>
<dbReference type="GO" id="GO:0042626">
    <property type="term" value="F:ATPase-coupled transmembrane transporter activity"/>
    <property type="evidence" value="ECO:0007669"/>
    <property type="project" value="TreeGrafter"/>
</dbReference>
<feature type="transmembrane region" description="Helical" evidence="3">
    <location>
        <begin position="6"/>
        <end position="26"/>
    </location>
</feature>